<dbReference type="PANTHER" id="PTHR11289:SF0">
    <property type="entry name" value="BREAST CANCER TYPE 2 SUSCEPTIBILITY PROTEIN"/>
    <property type="match status" value="1"/>
</dbReference>
<dbReference type="InterPro" id="IPR015252">
    <property type="entry name" value="BRCA2_hlx"/>
</dbReference>
<gene>
    <name evidence="4" type="ORF">LDAN0321_LOCUS17245</name>
</gene>
<evidence type="ECO:0000313" key="4">
    <source>
        <dbReference type="EMBL" id="CAD9602738.1"/>
    </source>
</evidence>
<feature type="coiled-coil region" evidence="1">
    <location>
        <begin position="418"/>
        <end position="450"/>
    </location>
</feature>
<dbReference type="Gene3D" id="2.40.50.140">
    <property type="entry name" value="Nucleic acid-binding proteins"/>
    <property type="match status" value="3"/>
</dbReference>
<dbReference type="PANTHER" id="PTHR11289">
    <property type="entry name" value="BREAST CANCER TYPE 2 SUSCEPTIBILITY PROTEIN BRCA2"/>
    <property type="match status" value="1"/>
</dbReference>
<evidence type="ECO:0000259" key="3">
    <source>
        <dbReference type="Pfam" id="PF09169"/>
    </source>
</evidence>
<evidence type="ECO:0008006" key="5">
    <source>
        <dbReference type="Google" id="ProtNLM"/>
    </source>
</evidence>
<dbReference type="SUPFAM" id="SSF50249">
    <property type="entry name" value="Nucleic acid-binding proteins"/>
    <property type="match status" value="2"/>
</dbReference>
<dbReference type="GO" id="GO:0000724">
    <property type="term" value="P:double-strand break repair via homologous recombination"/>
    <property type="evidence" value="ECO:0007669"/>
    <property type="project" value="InterPro"/>
</dbReference>
<dbReference type="Pfam" id="PF09169">
    <property type="entry name" value="BRCA-2_helical"/>
    <property type="match status" value="1"/>
</dbReference>
<name>A0A7S2LD43_9STRA</name>
<sequence length="907" mass="102665">MTTPLNPTRKPAKVVTRSTVKNPYAKSTGAKTRTAISPVPFKFHHLSGKFSGQTISPTSMKKAAEILGDSPNTRHLRTRSFSKPRILDYSNAIVAKRPLVTQRNTRLTLRGFVEKYQLALPDDHHIVGTPETIPIIFQINSSTASNLRFGNDGLPLSMDGDPDNLSGMHSELLSSGCDSTLLTQKWVANHFRWIVWKLAATERSFPTKLSGYLCRSRVFEQLKARYTKEILKSERSAVRKVLNRDESSSRLMVLCVSKVLDMPNLELAPDGDGFNVTESKSAIVELTDGWYPIRAVLDGHLSSLVSQNRICVGIKLAICNAVLHGCEDGIDPLDDGYNLSAASSSVFLKIHLNGTKLARWSAKLGFCEQSCMKTTLMSAIPGGGLIPCMDVIVVRRYPILYFEKHDESISKILTQCQEDEAQRKYESLRQRKMEDAAEQVQNECQEEVEEQAPRIWKQMMLSPDIADFYDNVDPENRLIIDRWREKRVALMQKLKQNSVDKSLRDEDFPVRTSTPFLKIKLVAFQRFGARGKYRPSEKMAMFTLWRATDCQYNLFKEGSVIRMRDVFVKEKTHDGLLQLSSSTKTKFFSLPYTCANDPLVGYTKRKFTSIGRIYIKSKAENQTRSNEVDFMGCLVKTRCERNSSWTRVKAYFADESALLVRVEREFENHYEATQWKLRNESQQCEVFAVQDVRVMPFDSVEGCSVVLWTNSSSLGRNSVDRERAIRKWMIKEPATFAQMKGLMEAGLFAKKSSPSNVSVVIGYIVGVTARQDNSNNLDGFAVLQIDDGAAMRHILCSLPKAKEIYQMTHWDNFDQDQEGINDDNTNATAMDAGVDAVEEHVLLESIEHSVKTPNILFHFTVEQDDVAGCIRILHVRKADTRSLANLLVRSSLCSKEDARINRKRKCI</sequence>
<dbReference type="GO" id="GO:0006355">
    <property type="term" value="P:regulation of DNA-templated transcription"/>
    <property type="evidence" value="ECO:0007669"/>
    <property type="project" value="TreeGrafter"/>
</dbReference>
<evidence type="ECO:0000256" key="1">
    <source>
        <dbReference type="SAM" id="Coils"/>
    </source>
</evidence>
<keyword evidence="1" id="KW-0175">Coiled coil</keyword>
<evidence type="ECO:0000259" key="2">
    <source>
        <dbReference type="Pfam" id="PF09103"/>
    </source>
</evidence>
<dbReference type="InterPro" id="IPR015187">
    <property type="entry name" value="BRCA2_OB_1"/>
</dbReference>
<organism evidence="4">
    <name type="scientific">Leptocylindrus danicus</name>
    <dbReference type="NCBI Taxonomy" id="163516"/>
    <lineage>
        <taxon>Eukaryota</taxon>
        <taxon>Sar</taxon>
        <taxon>Stramenopiles</taxon>
        <taxon>Ochrophyta</taxon>
        <taxon>Bacillariophyta</taxon>
        <taxon>Coscinodiscophyceae</taxon>
        <taxon>Chaetocerotophycidae</taxon>
        <taxon>Leptocylindrales</taxon>
        <taxon>Leptocylindraceae</taxon>
        <taxon>Leptocylindrus</taxon>
    </lineage>
</organism>
<protein>
    <recommendedName>
        <fullName evidence="5">BRCA2 OB1 domain-containing protein</fullName>
    </recommendedName>
</protein>
<dbReference type="AlphaFoldDB" id="A0A7S2LD43"/>
<dbReference type="EMBL" id="HBGY01027872">
    <property type="protein sequence ID" value="CAD9602738.1"/>
    <property type="molecule type" value="Transcribed_RNA"/>
</dbReference>
<proteinExistence type="predicted"/>
<dbReference type="InterPro" id="IPR036315">
    <property type="entry name" value="BRCA2_hlx_sf"/>
</dbReference>
<dbReference type="Pfam" id="PF09103">
    <property type="entry name" value="BRCA-2_OB1"/>
    <property type="match status" value="1"/>
</dbReference>
<feature type="domain" description="Breast cancer type 2 susceptibility protein helical" evidence="3">
    <location>
        <begin position="174"/>
        <end position="232"/>
    </location>
</feature>
<reference evidence="4" key="1">
    <citation type="submission" date="2021-01" db="EMBL/GenBank/DDBJ databases">
        <authorList>
            <person name="Corre E."/>
            <person name="Pelletier E."/>
            <person name="Niang G."/>
            <person name="Scheremetjew M."/>
            <person name="Finn R."/>
            <person name="Kale V."/>
            <person name="Holt S."/>
            <person name="Cochrane G."/>
            <person name="Meng A."/>
            <person name="Brown T."/>
            <person name="Cohen L."/>
        </authorList>
    </citation>
    <scope>NUCLEOTIDE SEQUENCE</scope>
    <source>
        <strain evidence="4">B650</strain>
    </source>
</reference>
<dbReference type="InterPro" id="IPR015525">
    <property type="entry name" value="BRCA2"/>
</dbReference>
<dbReference type="InterPro" id="IPR012340">
    <property type="entry name" value="NA-bd_OB-fold"/>
</dbReference>
<feature type="domain" description="BRCA2 OB1" evidence="2">
    <location>
        <begin position="236"/>
        <end position="367"/>
    </location>
</feature>
<dbReference type="SUPFAM" id="SSF81872">
    <property type="entry name" value="BRCA2 helical domain"/>
    <property type="match status" value="1"/>
</dbReference>
<accession>A0A7S2LD43</accession>